<evidence type="ECO:0000313" key="2">
    <source>
        <dbReference type="EMBL" id="MFC5508946.1"/>
    </source>
</evidence>
<dbReference type="InterPro" id="IPR018712">
    <property type="entry name" value="Tle1-like_cat"/>
</dbReference>
<reference evidence="3" key="1">
    <citation type="journal article" date="2019" name="Int. J. Syst. Evol. Microbiol.">
        <title>The Global Catalogue of Microorganisms (GCM) 10K type strain sequencing project: providing services to taxonomists for standard genome sequencing and annotation.</title>
        <authorList>
            <consortium name="The Broad Institute Genomics Platform"/>
            <consortium name="The Broad Institute Genome Sequencing Center for Infectious Disease"/>
            <person name="Wu L."/>
            <person name="Ma J."/>
        </authorList>
    </citation>
    <scope>NUCLEOTIDE SEQUENCE [LARGE SCALE GENOMIC DNA]</scope>
    <source>
        <strain evidence="3">CCUG 43117</strain>
    </source>
</reference>
<dbReference type="Pfam" id="PF09994">
    <property type="entry name" value="T6SS_Tle1-like_cat"/>
    <property type="match status" value="1"/>
</dbReference>
<organism evidence="2 3">
    <name type="scientific">Bosea massiliensis</name>
    <dbReference type="NCBI Taxonomy" id="151419"/>
    <lineage>
        <taxon>Bacteria</taxon>
        <taxon>Pseudomonadati</taxon>
        <taxon>Pseudomonadota</taxon>
        <taxon>Alphaproteobacteria</taxon>
        <taxon>Hyphomicrobiales</taxon>
        <taxon>Boseaceae</taxon>
        <taxon>Bosea</taxon>
    </lineage>
</organism>
<comment type="caution">
    <text evidence="2">The sequence shown here is derived from an EMBL/GenBank/DDBJ whole genome shotgun (WGS) entry which is preliminary data.</text>
</comment>
<name>A0ABW0PA36_9HYPH</name>
<dbReference type="EMBL" id="JBHSLU010000127">
    <property type="protein sequence ID" value="MFC5508946.1"/>
    <property type="molecule type" value="Genomic_DNA"/>
</dbReference>
<dbReference type="InterPro" id="IPR029058">
    <property type="entry name" value="AB_hydrolase_fold"/>
</dbReference>
<evidence type="ECO:0000313" key="3">
    <source>
        <dbReference type="Proteomes" id="UP001596060"/>
    </source>
</evidence>
<accession>A0ABW0PA36</accession>
<gene>
    <name evidence="2" type="ORF">ACFPN9_27315</name>
</gene>
<dbReference type="Proteomes" id="UP001596060">
    <property type="component" value="Unassembled WGS sequence"/>
</dbReference>
<feature type="domain" description="T6SS Phospholipase effector Tle1-like catalytic" evidence="1">
    <location>
        <begin position="3"/>
        <end position="280"/>
    </location>
</feature>
<keyword evidence="3" id="KW-1185">Reference proteome</keyword>
<dbReference type="RefSeq" id="WP_066723902.1">
    <property type="nucleotide sequence ID" value="NZ_JBHSLU010000127.1"/>
</dbReference>
<dbReference type="SUPFAM" id="SSF53474">
    <property type="entry name" value="alpha/beta-Hydrolases"/>
    <property type="match status" value="1"/>
</dbReference>
<sequence>MTRNICIFSDGTGQRGVRVDDGATNIFKLYEWARDVPDQVCFYDPGVGSEPGKGLDWTTWARNLVDKSTGLGITRNIHDCYDFLVRSWREDSRVAVFGFSRGAYTVRSLASAVMLCGVPDRLQDGLDITGDEPPAKALRSRLLSEAIGIYQSHYGPRGAEERKAKARHYRERYRCHDAPVHLVAVFDTVAALGLPGIANLANPLRHRFHDAKLSGRVRFGFQALAIDENRKVFAPVPWDETEKHPEQTIEQVWFPGVHSDIGGGYENRALSDFALSWMMERCSAPEVGLRFEPASYRFKASVNGEHHDERTGWGRFWTPGDRSNFILKLSADSDRLCDRIEDRFQDPALSYRPKPLQDHPRTRHYYP</sequence>
<evidence type="ECO:0000259" key="1">
    <source>
        <dbReference type="Pfam" id="PF09994"/>
    </source>
</evidence>
<dbReference type="PANTHER" id="PTHR33840">
    <property type="match status" value="1"/>
</dbReference>
<protein>
    <submittedName>
        <fullName evidence="2">DUF2235 domain-containing protein</fullName>
    </submittedName>
</protein>
<dbReference type="PANTHER" id="PTHR33840:SF1">
    <property type="entry name" value="TLE1 PHOSPHOLIPASE DOMAIN-CONTAINING PROTEIN"/>
    <property type="match status" value="1"/>
</dbReference>
<proteinExistence type="predicted"/>